<evidence type="ECO:0000313" key="3">
    <source>
        <dbReference type="EMBL" id="QHU29656.1"/>
    </source>
</evidence>
<dbReference type="Gene3D" id="3.30.40.10">
    <property type="entry name" value="Zinc/RING finger domain, C3HC4 (zinc finger)"/>
    <property type="match status" value="1"/>
</dbReference>
<dbReference type="EMBL" id="MN740492">
    <property type="protein sequence ID" value="QHU29656.1"/>
    <property type="molecule type" value="Genomic_DNA"/>
</dbReference>
<accession>A0A6C0LF85</accession>
<name>A0A6C0LF85_9ZZZZ</name>
<evidence type="ECO:0000259" key="2">
    <source>
        <dbReference type="PROSITE" id="PS50089"/>
    </source>
</evidence>
<organism evidence="3">
    <name type="scientific">viral metagenome</name>
    <dbReference type="NCBI Taxonomy" id="1070528"/>
    <lineage>
        <taxon>unclassified sequences</taxon>
        <taxon>metagenomes</taxon>
        <taxon>organismal metagenomes</taxon>
    </lineage>
</organism>
<reference evidence="3" key="1">
    <citation type="journal article" date="2020" name="Nature">
        <title>Giant virus diversity and host interactions through global metagenomics.</title>
        <authorList>
            <person name="Schulz F."/>
            <person name="Roux S."/>
            <person name="Paez-Espino D."/>
            <person name="Jungbluth S."/>
            <person name="Walsh D.A."/>
            <person name="Denef V.J."/>
            <person name="McMahon K.D."/>
            <person name="Konstantinidis K.T."/>
            <person name="Eloe-Fadrosh E.A."/>
            <person name="Kyrpides N.C."/>
            <person name="Woyke T."/>
        </authorList>
    </citation>
    <scope>NUCLEOTIDE SEQUENCE</scope>
    <source>
        <strain evidence="3">GVMAG-M-3300027804-48</strain>
    </source>
</reference>
<dbReference type="InterPro" id="IPR013083">
    <property type="entry name" value="Znf_RING/FYVE/PHD"/>
</dbReference>
<dbReference type="SUPFAM" id="SSF57850">
    <property type="entry name" value="RING/U-box"/>
    <property type="match status" value="1"/>
</dbReference>
<dbReference type="Pfam" id="PF13920">
    <property type="entry name" value="zf-C3HC4_3"/>
    <property type="match status" value="1"/>
</dbReference>
<dbReference type="AlphaFoldDB" id="A0A6C0LF85"/>
<protein>
    <recommendedName>
        <fullName evidence="2">RING-type domain-containing protein</fullName>
    </recommendedName>
</protein>
<proteinExistence type="predicted"/>
<dbReference type="CDD" id="cd16449">
    <property type="entry name" value="RING-HC"/>
    <property type="match status" value="1"/>
</dbReference>
<sequence>MNYSSFASAYKLDELPDDLLSIDLKENKENFTADKLLNNYNTLNEKLKNNLDDIKYLEQKKLDILKYKSNVFVNHQDIMIKLYRQNDKTVEELNDTLLKYIELLKTYVNDWINNYYNDKKELLEKEITTQEEELAAFRKLFISTTTEIIKTEKINRNICPICFENEINMCSIPCGHTCCNECIIQSIRFHNTRVTKCLNCRNNVTDYIKMYIQL</sequence>
<dbReference type="InterPro" id="IPR001841">
    <property type="entry name" value="Znf_RING"/>
</dbReference>
<feature type="domain" description="RING-type" evidence="2">
    <location>
        <begin position="159"/>
        <end position="201"/>
    </location>
</feature>
<feature type="coiled-coil region" evidence="1">
    <location>
        <begin position="113"/>
        <end position="140"/>
    </location>
</feature>
<dbReference type="PROSITE" id="PS50089">
    <property type="entry name" value="ZF_RING_2"/>
    <property type="match status" value="1"/>
</dbReference>
<feature type="coiled-coil region" evidence="1">
    <location>
        <begin position="33"/>
        <end position="60"/>
    </location>
</feature>
<keyword evidence="1" id="KW-0175">Coiled coil</keyword>
<evidence type="ECO:0000256" key="1">
    <source>
        <dbReference type="SAM" id="Coils"/>
    </source>
</evidence>